<evidence type="ECO:0000256" key="4">
    <source>
        <dbReference type="ARBA" id="ARBA00022989"/>
    </source>
</evidence>
<dbReference type="Proteomes" id="UP001189429">
    <property type="component" value="Unassembled WGS sequence"/>
</dbReference>
<evidence type="ECO:0000256" key="6">
    <source>
        <dbReference type="SAM" id="Phobius"/>
    </source>
</evidence>
<dbReference type="PANTHER" id="PTHR21347:SF0">
    <property type="entry name" value="LIPID SCRAMBLASE CLPTM1L"/>
    <property type="match status" value="1"/>
</dbReference>
<sequence length="225" mass="26027">MNASAPDPAVTIEVEVKGMVHYSLVQTMREYMEIYKSMGFTEQDLEEVGEFLFRYPLHIMVFMQVIGFLQMSLTTLAFKNDVSFFKGRSDYTGLSSRSLGTDTLQEIIIFFYLLDFDNISRILLFQWGVGALISAWKFARVAQLSVYWAYFLPWVRYGRASAVSSSEKDTEDIDVRGMAYLKMVLYPLSVVWGLYSLYHYSYKSWWSHRGFPPWLTSPTPSDSST</sequence>
<gene>
    <name evidence="7" type="ORF">PCOR1329_LOCUS58307</name>
</gene>
<comment type="similarity">
    <text evidence="2">Belongs to the CLPTM1 family.</text>
</comment>
<accession>A0ABN9VL47</accession>
<organism evidence="7 8">
    <name type="scientific">Prorocentrum cordatum</name>
    <dbReference type="NCBI Taxonomy" id="2364126"/>
    <lineage>
        <taxon>Eukaryota</taxon>
        <taxon>Sar</taxon>
        <taxon>Alveolata</taxon>
        <taxon>Dinophyceae</taxon>
        <taxon>Prorocentrales</taxon>
        <taxon>Prorocentraceae</taxon>
        <taxon>Prorocentrum</taxon>
    </lineage>
</organism>
<comment type="caution">
    <text evidence="7">The sequence shown here is derived from an EMBL/GenBank/DDBJ whole genome shotgun (WGS) entry which is preliminary data.</text>
</comment>
<evidence type="ECO:0000256" key="5">
    <source>
        <dbReference type="ARBA" id="ARBA00023136"/>
    </source>
</evidence>
<keyword evidence="8" id="KW-1185">Reference proteome</keyword>
<evidence type="ECO:0000313" key="8">
    <source>
        <dbReference type="Proteomes" id="UP001189429"/>
    </source>
</evidence>
<feature type="transmembrane region" description="Helical" evidence="6">
    <location>
        <begin position="55"/>
        <end position="78"/>
    </location>
</feature>
<keyword evidence="5 6" id="KW-0472">Membrane</keyword>
<comment type="subcellular location">
    <subcellularLocation>
        <location evidence="1">Membrane</location>
        <topology evidence="1">Multi-pass membrane protein</topology>
    </subcellularLocation>
</comment>
<keyword evidence="3 6" id="KW-0812">Transmembrane</keyword>
<evidence type="ECO:0000256" key="2">
    <source>
        <dbReference type="ARBA" id="ARBA00009310"/>
    </source>
</evidence>
<evidence type="ECO:0000256" key="3">
    <source>
        <dbReference type="ARBA" id="ARBA00022692"/>
    </source>
</evidence>
<dbReference type="Pfam" id="PF05602">
    <property type="entry name" value="CLPTM1"/>
    <property type="match status" value="1"/>
</dbReference>
<reference evidence="7" key="1">
    <citation type="submission" date="2023-10" db="EMBL/GenBank/DDBJ databases">
        <authorList>
            <person name="Chen Y."/>
            <person name="Shah S."/>
            <person name="Dougan E. K."/>
            <person name="Thang M."/>
            <person name="Chan C."/>
        </authorList>
    </citation>
    <scope>NUCLEOTIDE SEQUENCE [LARGE SCALE GENOMIC DNA]</scope>
</reference>
<protein>
    <submittedName>
        <fullName evidence="7">Uncharacterized protein</fullName>
    </submittedName>
</protein>
<dbReference type="PANTHER" id="PTHR21347">
    <property type="entry name" value="CLEFT LIP AND PALATE ASSOCIATED TRANSMEMBRANE PROTEIN-RELATED"/>
    <property type="match status" value="1"/>
</dbReference>
<evidence type="ECO:0000256" key="1">
    <source>
        <dbReference type="ARBA" id="ARBA00004141"/>
    </source>
</evidence>
<feature type="transmembrane region" description="Helical" evidence="6">
    <location>
        <begin position="183"/>
        <end position="202"/>
    </location>
</feature>
<evidence type="ECO:0000313" key="7">
    <source>
        <dbReference type="EMBL" id="CAK0872997.1"/>
    </source>
</evidence>
<dbReference type="EMBL" id="CAUYUJ010017227">
    <property type="protein sequence ID" value="CAK0872997.1"/>
    <property type="molecule type" value="Genomic_DNA"/>
</dbReference>
<proteinExistence type="inferred from homology"/>
<keyword evidence="4 6" id="KW-1133">Transmembrane helix</keyword>
<dbReference type="InterPro" id="IPR008429">
    <property type="entry name" value="CLPTM1"/>
</dbReference>
<name>A0ABN9VL47_9DINO</name>